<dbReference type="InterPro" id="IPR028348">
    <property type="entry name" value="FAD-binding_protein"/>
</dbReference>
<dbReference type="Proteomes" id="UP000075531">
    <property type="component" value="Unassembled WGS sequence"/>
</dbReference>
<keyword evidence="2" id="KW-0560">Oxidoreductase</keyword>
<comment type="caution">
    <text evidence="2">The sequence shown here is derived from an EMBL/GenBank/DDBJ whole genome shotgun (WGS) entry which is preliminary data.</text>
</comment>
<dbReference type="AlphaFoldDB" id="A0A151B515"/>
<dbReference type="InterPro" id="IPR036188">
    <property type="entry name" value="FAD/NAD-bd_sf"/>
</dbReference>
<sequence>MEFIKIFVFLLTSIRGSDIIYTEGIALKNYYDVIIVGAGPAGIFTALEITKLKPDLSVLIVDKGRNIEKRVCPARKTGKCVKCNPCGITFGWSGAGAFSDGKLSLSPEVGGRILDYYSEDESIKLIQYCDDIYLKFGANETVHGLNNERVEEIKYEASKHNIRLIECPVRHLGTELAYEVLKKMYYHLIENTKTEFYELAEVDKILVENNKAVGIIINNKEGQIKVEGGFVIAAPGRGGAEWLSKEAKRLNVSVKNNAVDIGVRVEVPNSIMDHLTKDLYEAKLVYYSDTFDNKVRTFCMNPGGVVSEEHYDDNGKEFAVVNGHSYSQKGLRTENTNFAVLVSTTFTEPFNQPIEYGKSIAKLGNMLTGGGIMVQRLGDLIKGRRTNASRLKKSTTIPTLKSAIPGDLSFALPQRHLTSIIEALKAFDSIAPGLYSKNTLLYGVEVKFYSSKFETNNSFETEIENLYTIGDGAGITRGLMQASVTGVVVARDIADKISKND</sequence>
<dbReference type="EC" id="1.18.1.2" evidence="2"/>
<keyword evidence="3" id="KW-1185">Reference proteome</keyword>
<evidence type="ECO:0000313" key="3">
    <source>
        <dbReference type="Proteomes" id="UP000075531"/>
    </source>
</evidence>
<dbReference type="Pfam" id="PF21688">
    <property type="entry name" value="FAD-depend_C"/>
    <property type="match status" value="1"/>
</dbReference>
<dbReference type="PANTHER" id="PTHR43106">
    <property type="entry name" value="DEHYDROGENASE-RELATED"/>
    <property type="match status" value="1"/>
</dbReference>
<dbReference type="EMBL" id="LTBA01000009">
    <property type="protein sequence ID" value="KYH34852.1"/>
    <property type="molecule type" value="Genomic_DNA"/>
</dbReference>
<dbReference type="PIRSF" id="PIRSF038984">
    <property type="entry name" value="FAD_binding_protein"/>
    <property type="match status" value="1"/>
</dbReference>
<proteinExistence type="predicted"/>
<evidence type="ECO:0000313" key="2">
    <source>
        <dbReference type="EMBL" id="KYH34852.1"/>
    </source>
</evidence>
<dbReference type="STRING" id="1121338.CLTEP_11670"/>
<reference evidence="2 3" key="1">
    <citation type="submission" date="2016-02" db="EMBL/GenBank/DDBJ databases">
        <title>Genome sequence of Clostridium tepidiprofundi DSM 19306.</title>
        <authorList>
            <person name="Poehlein A."/>
            <person name="Daniel R."/>
        </authorList>
    </citation>
    <scope>NUCLEOTIDE SEQUENCE [LARGE SCALE GENOMIC DNA]</scope>
    <source>
        <strain evidence="2 3">DSM 19306</strain>
    </source>
</reference>
<gene>
    <name evidence="2" type="ORF">CLTEP_11670</name>
</gene>
<dbReference type="PATRIC" id="fig|1121338.3.peg.1205"/>
<dbReference type="InterPro" id="IPR049516">
    <property type="entry name" value="FAD-depend_C"/>
</dbReference>
<dbReference type="PANTHER" id="PTHR43106:SF1">
    <property type="entry name" value="DEHYDROGENASE-RELATED"/>
    <property type="match status" value="1"/>
</dbReference>
<accession>A0A151B515</accession>
<evidence type="ECO:0000259" key="1">
    <source>
        <dbReference type="Pfam" id="PF21688"/>
    </source>
</evidence>
<feature type="domain" description="FAD-dependent protein C-terminal" evidence="1">
    <location>
        <begin position="260"/>
        <end position="446"/>
    </location>
</feature>
<dbReference type="SUPFAM" id="SSF51905">
    <property type="entry name" value="FAD/NAD(P)-binding domain"/>
    <property type="match status" value="1"/>
</dbReference>
<organism evidence="2 3">
    <name type="scientific">Clostridium tepidiprofundi DSM 19306</name>
    <dbReference type="NCBI Taxonomy" id="1121338"/>
    <lineage>
        <taxon>Bacteria</taxon>
        <taxon>Bacillati</taxon>
        <taxon>Bacillota</taxon>
        <taxon>Clostridia</taxon>
        <taxon>Eubacteriales</taxon>
        <taxon>Clostridiaceae</taxon>
        <taxon>Clostridium</taxon>
    </lineage>
</organism>
<name>A0A151B515_9CLOT</name>
<dbReference type="GO" id="GO:0004324">
    <property type="term" value="F:ferredoxin-NADP+ reductase activity"/>
    <property type="evidence" value="ECO:0007669"/>
    <property type="project" value="UniProtKB-EC"/>
</dbReference>
<dbReference type="Gene3D" id="3.50.50.60">
    <property type="entry name" value="FAD/NAD(P)-binding domain"/>
    <property type="match status" value="1"/>
</dbReference>
<protein>
    <submittedName>
        <fullName evidence="2">Ferredoxin--NADP reductase</fullName>
        <ecNumber evidence="2">1.18.1.2</ecNumber>
    </submittedName>
</protein>